<evidence type="ECO:0000256" key="1">
    <source>
        <dbReference type="SAM" id="Coils"/>
    </source>
</evidence>
<keyword evidence="1" id="KW-0175">Coiled coil</keyword>
<feature type="domain" description="Tandem CCCH zinc finger" evidence="4">
    <location>
        <begin position="352"/>
        <end position="404"/>
    </location>
</feature>
<dbReference type="Proteomes" id="UP001303760">
    <property type="component" value="Unassembled WGS sequence"/>
</dbReference>
<evidence type="ECO:0008006" key="7">
    <source>
        <dbReference type="Google" id="ProtNLM"/>
    </source>
</evidence>
<name>A0AAN7C3U9_9PEZI</name>
<dbReference type="EMBL" id="MU860332">
    <property type="protein sequence ID" value="KAK4234745.1"/>
    <property type="molecule type" value="Genomic_DNA"/>
</dbReference>
<protein>
    <recommendedName>
        <fullName evidence="7">C3H1-type domain-containing protein</fullName>
    </recommendedName>
</protein>
<evidence type="ECO:0000313" key="6">
    <source>
        <dbReference type="Proteomes" id="UP001303760"/>
    </source>
</evidence>
<reference evidence="5" key="1">
    <citation type="journal article" date="2023" name="Mol. Phylogenet. Evol.">
        <title>Genome-scale phylogeny and comparative genomics of the fungal order Sordariales.</title>
        <authorList>
            <person name="Hensen N."/>
            <person name="Bonometti L."/>
            <person name="Westerberg I."/>
            <person name="Brannstrom I.O."/>
            <person name="Guillou S."/>
            <person name="Cros-Aarteil S."/>
            <person name="Calhoun S."/>
            <person name="Haridas S."/>
            <person name="Kuo A."/>
            <person name="Mondo S."/>
            <person name="Pangilinan J."/>
            <person name="Riley R."/>
            <person name="LaButti K."/>
            <person name="Andreopoulos B."/>
            <person name="Lipzen A."/>
            <person name="Chen C."/>
            <person name="Yan M."/>
            <person name="Daum C."/>
            <person name="Ng V."/>
            <person name="Clum A."/>
            <person name="Steindorff A."/>
            <person name="Ohm R.A."/>
            <person name="Martin F."/>
            <person name="Silar P."/>
            <person name="Natvig D.O."/>
            <person name="Lalanne C."/>
            <person name="Gautier V."/>
            <person name="Ament-Velasquez S.L."/>
            <person name="Kruys A."/>
            <person name="Hutchinson M.I."/>
            <person name="Powell A.J."/>
            <person name="Barry K."/>
            <person name="Miller A.N."/>
            <person name="Grigoriev I.V."/>
            <person name="Debuchy R."/>
            <person name="Gladieux P."/>
            <person name="Hiltunen Thoren M."/>
            <person name="Johannesson H."/>
        </authorList>
    </citation>
    <scope>NUCLEOTIDE SEQUENCE</scope>
    <source>
        <strain evidence="5">CBS 532.94</strain>
    </source>
</reference>
<dbReference type="PANTHER" id="PTHR37543">
    <property type="entry name" value="CCCH ZINC FINGER DNA BINDING PROTEIN (AFU_ORTHOLOGUE AFUA_5G12760)"/>
    <property type="match status" value="1"/>
</dbReference>
<dbReference type="AlphaFoldDB" id="A0AAN7C3U9"/>
<keyword evidence="6" id="KW-1185">Reference proteome</keyword>
<organism evidence="5 6">
    <name type="scientific">Achaetomium macrosporum</name>
    <dbReference type="NCBI Taxonomy" id="79813"/>
    <lineage>
        <taxon>Eukaryota</taxon>
        <taxon>Fungi</taxon>
        <taxon>Dikarya</taxon>
        <taxon>Ascomycota</taxon>
        <taxon>Pezizomycotina</taxon>
        <taxon>Sordariomycetes</taxon>
        <taxon>Sordariomycetidae</taxon>
        <taxon>Sordariales</taxon>
        <taxon>Chaetomiaceae</taxon>
        <taxon>Achaetomium</taxon>
    </lineage>
</organism>
<feature type="compositionally biased region" description="Basic residues" evidence="2">
    <location>
        <begin position="425"/>
        <end position="438"/>
    </location>
</feature>
<feature type="region of interest" description="Disordered" evidence="2">
    <location>
        <begin position="418"/>
        <end position="462"/>
    </location>
</feature>
<evidence type="ECO:0000313" key="5">
    <source>
        <dbReference type="EMBL" id="KAK4234745.1"/>
    </source>
</evidence>
<dbReference type="PANTHER" id="PTHR37543:SF1">
    <property type="entry name" value="CCCH ZINC FINGER DNA BINDING PROTEIN (AFU_ORTHOLOGUE AFUA_5G12760)"/>
    <property type="match status" value="1"/>
</dbReference>
<sequence>MLSDQEIEQAAAQLAKYKEDNELSRLLDQHAVLIEEYKRLKSDYEEGRETRERYKQMAKVQEHNPFVLVLVDGYDYVFNESLLAKRADGGTAASQMLNNVVKTSLRRKGLEHCQVMVRIYANVLALSRLLSKLGLISGGETSALGSFIASFNRAYGLTDFVDVGRQNENIVFKLRALLRLHAENTQCKHIYFAACHDVSYITELTPFMGNSSKFTLVKLPVSEFHGVFRHTPLDDAPVYRPPSNDSADLRSPSSPPIPGNDTTSTVPSLARQQDLFAKLPRKNQIPEGYVTVNQNNHRLDPYLLPVDAGAMKRLKALIRRRKICFAHHLRRSCAGHRCENDHEPLEPELLPALEALARAKPCPRRGACKYQGCYHGHICQDPDCKDRGGKTHCKITHAAHTEDWEVIYLFAAAEEGRHAEPAKSLKAKKKRRKHKLVAPKKSDPGNKDTGDNGSRGSSSISG</sequence>
<dbReference type="InterPro" id="IPR057654">
    <property type="entry name" value="Znf-CCCH_tandem"/>
</dbReference>
<reference evidence="5" key="2">
    <citation type="submission" date="2023-05" db="EMBL/GenBank/DDBJ databases">
        <authorList>
            <consortium name="Lawrence Berkeley National Laboratory"/>
            <person name="Steindorff A."/>
            <person name="Hensen N."/>
            <person name="Bonometti L."/>
            <person name="Westerberg I."/>
            <person name="Brannstrom I.O."/>
            <person name="Guillou S."/>
            <person name="Cros-Aarteil S."/>
            <person name="Calhoun S."/>
            <person name="Haridas S."/>
            <person name="Kuo A."/>
            <person name="Mondo S."/>
            <person name="Pangilinan J."/>
            <person name="Riley R."/>
            <person name="Labutti K."/>
            <person name="Andreopoulos B."/>
            <person name="Lipzen A."/>
            <person name="Chen C."/>
            <person name="Yanf M."/>
            <person name="Daum C."/>
            <person name="Ng V."/>
            <person name="Clum A."/>
            <person name="Ohm R."/>
            <person name="Martin F."/>
            <person name="Silar P."/>
            <person name="Natvig D."/>
            <person name="Lalanne C."/>
            <person name="Gautier V."/>
            <person name="Ament-Velasquez S.L."/>
            <person name="Kruys A."/>
            <person name="Hutchinson M.I."/>
            <person name="Powell A.J."/>
            <person name="Barry K."/>
            <person name="Miller A.N."/>
            <person name="Grigoriev I.V."/>
            <person name="Debuchy R."/>
            <person name="Gladieux P."/>
            <person name="Thoren M.H."/>
            <person name="Johannesson H."/>
        </authorList>
    </citation>
    <scope>NUCLEOTIDE SEQUENCE</scope>
    <source>
        <strain evidence="5">CBS 532.94</strain>
    </source>
</reference>
<dbReference type="Pfam" id="PF25543">
    <property type="entry name" value="zf-CCCH_tandem"/>
    <property type="match status" value="1"/>
</dbReference>
<evidence type="ECO:0000259" key="3">
    <source>
        <dbReference type="Pfam" id="PF25540"/>
    </source>
</evidence>
<gene>
    <name evidence="5" type="ORF">C8A03DRAFT_46988</name>
</gene>
<accession>A0AAN7C3U9</accession>
<proteinExistence type="predicted"/>
<feature type="region of interest" description="Disordered" evidence="2">
    <location>
        <begin position="235"/>
        <end position="266"/>
    </location>
</feature>
<feature type="compositionally biased region" description="Basic and acidic residues" evidence="2">
    <location>
        <begin position="440"/>
        <end position="450"/>
    </location>
</feature>
<evidence type="ECO:0000259" key="4">
    <source>
        <dbReference type="Pfam" id="PF25543"/>
    </source>
</evidence>
<comment type="caution">
    <text evidence="5">The sequence shown here is derived from an EMBL/GenBank/DDBJ whole genome shotgun (WGS) entry which is preliminary data.</text>
</comment>
<feature type="domain" description="DUF7923" evidence="3">
    <location>
        <begin position="61"/>
        <end position="231"/>
    </location>
</feature>
<feature type="compositionally biased region" description="Polar residues" evidence="2">
    <location>
        <begin position="451"/>
        <end position="462"/>
    </location>
</feature>
<evidence type="ECO:0000256" key="2">
    <source>
        <dbReference type="SAM" id="MobiDB-lite"/>
    </source>
</evidence>
<dbReference type="Pfam" id="PF25540">
    <property type="entry name" value="DUF7923"/>
    <property type="match status" value="1"/>
</dbReference>
<dbReference type="InterPro" id="IPR057683">
    <property type="entry name" value="DUF7923"/>
</dbReference>
<feature type="coiled-coil region" evidence="1">
    <location>
        <begin position="23"/>
        <end position="57"/>
    </location>
</feature>